<gene>
    <name evidence="2" type="ordered locus">MCC_06040</name>
</gene>
<name>A0AAI8AAF6_RICR3</name>
<keyword evidence="1" id="KW-0812">Transmembrane</keyword>
<feature type="transmembrane region" description="Helical" evidence="1">
    <location>
        <begin position="20"/>
        <end position="42"/>
    </location>
</feature>
<dbReference type="EMBL" id="CP003342">
    <property type="protein sequence ID" value="AFC72708.1"/>
    <property type="molecule type" value="Genomic_DNA"/>
</dbReference>
<keyword evidence="1" id="KW-0472">Membrane</keyword>
<evidence type="ECO:0000313" key="3">
    <source>
        <dbReference type="Proteomes" id="UP000008006"/>
    </source>
</evidence>
<accession>A0AAI8AAF6</accession>
<keyword evidence="3" id="KW-1185">Reference proteome</keyword>
<proteinExistence type="predicted"/>
<evidence type="ECO:0000256" key="1">
    <source>
        <dbReference type="SAM" id="Phobius"/>
    </source>
</evidence>
<dbReference type="KEGG" id="rre:MCC_06040"/>
<protein>
    <submittedName>
        <fullName evidence="2">Proline/betaine transporter</fullName>
    </submittedName>
</protein>
<dbReference type="AlphaFoldDB" id="A0AAI8AAF6"/>
<keyword evidence="1" id="KW-1133">Transmembrane helix</keyword>
<evidence type="ECO:0000313" key="2">
    <source>
        <dbReference type="EMBL" id="AFC72708.1"/>
    </source>
</evidence>
<organism evidence="2 3">
    <name type="scientific">Rickettsia rhipicephali (strain 3-7-female6-CWPP)</name>
    <dbReference type="NCBI Taxonomy" id="1105113"/>
    <lineage>
        <taxon>Bacteria</taxon>
        <taxon>Pseudomonadati</taxon>
        <taxon>Pseudomonadota</taxon>
        <taxon>Alphaproteobacteria</taxon>
        <taxon>Rickettsiales</taxon>
        <taxon>Rickettsiaceae</taxon>
        <taxon>Rickettsieae</taxon>
        <taxon>Rickettsia</taxon>
        <taxon>spotted fever group</taxon>
    </lineage>
</organism>
<reference evidence="3" key="1">
    <citation type="submission" date="2012-02" db="EMBL/GenBank/DDBJ databases">
        <title>Complete genome sequence of Rickettsia rhipicephali strain 3-7-female6-CWPP.</title>
        <authorList>
            <person name="Johnson S.L."/>
            <person name="Munk A.C."/>
            <person name="Han S."/>
            <person name="Bruce D.C."/>
            <person name="Dasch G.A."/>
        </authorList>
    </citation>
    <scope>NUCLEOTIDE SEQUENCE [LARGE SCALE GENOMIC DNA]</scope>
    <source>
        <strain evidence="3">3-7-female6-CWPP</strain>
    </source>
</reference>
<sequence>MGYEKKQKSLNREQKRAIGLLSIGTFLEYFDLILYVHMAVLLNDLFFPQYDPFVNSLLNAFAFCSTYHF</sequence>
<dbReference type="Proteomes" id="UP000008006">
    <property type="component" value="Chromosome"/>
</dbReference>